<dbReference type="AlphaFoldDB" id="A0A4V2P9H6"/>
<organism evidence="3 4">
    <name type="scientific">Nocardia alba</name>
    <dbReference type="NCBI Taxonomy" id="225051"/>
    <lineage>
        <taxon>Bacteria</taxon>
        <taxon>Bacillati</taxon>
        <taxon>Actinomycetota</taxon>
        <taxon>Actinomycetes</taxon>
        <taxon>Mycobacteriales</taxon>
        <taxon>Nocardiaceae</taxon>
        <taxon>Nocardia</taxon>
    </lineage>
</organism>
<name>A0A4V2P9H6_9NOCA</name>
<evidence type="ECO:0000313" key="4">
    <source>
        <dbReference type="Proteomes" id="UP000294856"/>
    </source>
</evidence>
<dbReference type="InterPro" id="IPR050261">
    <property type="entry name" value="FrsA_esterase"/>
</dbReference>
<dbReference type="Gene3D" id="3.40.50.1820">
    <property type="entry name" value="alpha/beta hydrolase"/>
    <property type="match status" value="1"/>
</dbReference>
<keyword evidence="4" id="KW-1185">Reference proteome</keyword>
<dbReference type="PANTHER" id="PTHR22946">
    <property type="entry name" value="DIENELACTONE HYDROLASE DOMAIN-CONTAINING PROTEIN-RELATED"/>
    <property type="match status" value="1"/>
</dbReference>
<dbReference type="Proteomes" id="UP000294856">
    <property type="component" value="Unassembled WGS sequence"/>
</dbReference>
<dbReference type="EMBL" id="SMFR01000009">
    <property type="protein sequence ID" value="TCJ89695.1"/>
    <property type="molecule type" value="Genomic_DNA"/>
</dbReference>
<dbReference type="STRING" id="1210063.GCA_001612665_05667"/>
<keyword evidence="2" id="KW-0378">Hydrolase</keyword>
<dbReference type="InterPro" id="IPR010520">
    <property type="entry name" value="FrsA-like"/>
</dbReference>
<dbReference type="GO" id="GO:0016787">
    <property type="term" value="F:hydrolase activity"/>
    <property type="evidence" value="ECO:0007669"/>
    <property type="project" value="UniProtKB-KW"/>
</dbReference>
<dbReference type="SUPFAM" id="SSF53474">
    <property type="entry name" value="alpha/beta-Hydrolases"/>
    <property type="match status" value="1"/>
</dbReference>
<gene>
    <name evidence="3" type="ORF">DFR71_6332</name>
</gene>
<reference evidence="3 4" key="1">
    <citation type="submission" date="2019-03" db="EMBL/GenBank/DDBJ databases">
        <title>Genomic Encyclopedia of Type Strains, Phase IV (KMG-IV): sequencing the most valuable type-strain genomes for metagenomic binning, comparative biology and taxonomic classification.</title>
        <authorList>
            <person name="Goeker M."/>
        </authorList>
    </citation>
    <scope>NUCLEOTIDE SEQUENCE [LARGE SCALE GENOMIC DNA]</scope>
    <source>
        <strain evidence="3 4">DSM 44684</strain>
    </source>
</reference>
<dbReference type="InterPro" id="IPR029058">
    <property type="entry name" value="AB_hydrolase_fold"/>
</dbReference>
<proteinExistence type="inferred from homology"/>
<evidence type="ECO:0000313" key="3">
    <source>
        <dbReference type="EMBL" id="TCJ89695.1"/>
    </source>
</evidence>
<accession>A0A4V2P9H6</accession>
<comment type="caution">
    <text evidence="3">The sequence shown here is derived from an EMBL/GenBank/DDBJ whole genome shotgun (WGS) entry which is preliminary data.</text>
</comment>
<sequence length="444" mass="47790">MTSVREIGKRVLISARAMTHTTERAARQVGVAGFLPRLFAERFTHLGGIGTEEFQRQLQGCRSFDDTRWTGYWQDFARQHLARADAALLRLGGPSTDQLLDPAASSELRALGELLTPAVTILADRGPVADPEAVDRFCAAHPDAADAAIAIDGLIKALVYEFIAAWPGFSPARLAAYERSHRLCEVLLGSLDTAMGVRIEVVRIPVGAQTVRGLLMLPAGVESVPAILVTNGLEGTIAEALLPLLSRRDAGMGVFVMEMPGTYSYTEPLSIDAETIYSTVIDHLCADPRLDAQRIGMLGFSFGAYWSTRMAAVDPRLTVAVSNGPLADRSFGLLNSIGMPEIMVSALVSTLGARGPADLSRKLTTFSLAQHYRQIDIPLLVINGARDTLASTQDSIDIAVAAPDAQLVLYADDDHCAMGHAEEWTALSTKFLRDHLRVGVEVAA</sequence>
<dbReference type="Pfam" id="PF06500">
    <property type="entry name" value="FrsA-like"/>
    <property type="match status" value="1"/>
</dbReference>
<dbReference type="PANTHER" id="PTHR22946:SF12">
    <property type="entry name" value="CONIDIAL PIGMENT BIOSYNTHESIS PROTEIN AYG1 (AFU_ORTHOLOGUE AFUA_2G17550)"/>
    <property type="match status" value="1"/>
</dbReference>
<protein>
    <submittedName>
        <fullName evidence="3">Esterase FrsA</fullName>
    </submittedName>
</protein>
<evidence type="ECO:0000256" key="1">
    <source>
        <dbReference type="ARBA" id="ARBA00008645"/>
    </source>
</evidence>
<comment type="similarity">
    <text evidence="1">Belongs to the AB hydrolase superfamily.</text>
</comment>
<dbReference type="RefSeq" id="WP_067457887.1">
    <property type="nucleotide sequence ID" value="NZ_SMFR01000009.1"/>
</dbReference>
<evidence type="ECO:0000256" key="2">
    <source>
        <dbReference type="ARBA" id="ARBA00022801"/>
    </source>
</evidence>